<keyword evidence="3 9" id="KW-0813">Transport</keyword>
<dbReference type="EMBL" id="JAACJN010000005">
    <property type="protein sequence ID" value="KAF5392557.1"/>
    <property type="molecule type" value="Genomic_DNA"/>
</dbReference>
<sequence>MAVATVYPFWLGGVAASSTYLRSFLLFCPANLYSPVAASFTHPLDLTKVRMQTIKASPGSKSPSTVFVLRKSVLDQGVRGIYTGLTASLLRQMSYSLVRIGAYEEMKRRLSQNGKPSSAQLLAAACLAGGLGGIAGNPADILLVRMTSDVTKPQEKRFNYSNAFSGLVSLAKQEGIQGMARGLGTNVSRAMLMNASQVGSYDLFKSSLINRTIPVLEYQLRDNLALHTLASLLAGTFATTICSPADVLRTRVMTSTTNDSVLQILKSSLQKEGPKFLFKGWTPAFMRLGPNTVLLFVFFEQLKKGWNTF</sequence>
<dbReference type="Gene3D" id="1.50.40.10">
    <property type="entry name" value="Mitochondrial carrier domain"/>
    <property type="match status" value="1"/>
</dbReference>
<gene>
    <name evidence="10" type="ORF">D9757_002172</name>
</gene>
<keyword evidence="7 8" id="KW-0472">Membrane</keyword>
<dbReference type="AlphaFoldDB" id="A0A8H5MG04"/>
<evidence type="ECO:0000256" key="2">
    <source>
        <dbReference type="ARBA" id="ARBA00006375"/>
    </source>
</evidence>
<evidence type="ECO:0000313" key="10">
    <source>
        <dbReference type="EMBL" id="KAF5392557.1"/>
    </source>
</evidence>
<dbReference type="PROSITE" id="PS50920">
    <property type="entry name" value="SOLCAR"/>
    <property type="match status" value="3"/>
</dbReference>
<dbReference type="OrthoDB" id="448427at2759"/>
<dbReference type="InterPro" id="IPR050391">
    <property type="entry name" value="Mito_Metabolite_Transporter"/>
</dbReference>
<comment type="similarity">
    <text evidence="2 9">Belongs to the mitochondrial carrier (TC 2.A.29) family.</text>
</comment>
<reference evidence="10 11" key="1">
    <citation type="journal article" date="2020" name="ISME J.">
        <title>Uncovering the hidden diversity of litter-decomposition mechanisms in mushroom-forming fungi.</title>
        <authorList>
            <person name="Floudas D."/>
            <person name="Bentzer J."/>
            <person name="Ahren D."/>
            <person name="Johansson T."/>
            <person name="Persson P."/>
            <person name="Tunlid A."/>
        </authorList>
    </citation>
    <scope>NUCLEOTIDE SEQUENCE [LARGE SCALE GENOMIC DNA]</scope>
    <source>
        <strain evidence="10 11">CBS 406.79</strain>
    </source>
</reference>
<dbReference type="SUPFAM" id="SSF103506">
    <property type="entry name" value="Mitochondrial carrier"/>
    <property type="match status" value="1"/>
</dbReference>
<keyword evidence="11" id="KW-1185">Reference proteome</keyword>
<protein>
    <submittedName>
        <fullName evidence="10">Uncharacterized protein</fullName>
    </submittedName>
</protein>
<dbReference type="Pfam" id="PF00153">
    <property type="entry name" value="Mito_carr"/>
    <property type="match status" value="3"/>
</dbReference>
<evidence type="ECO:0000256" key="8">
    <source>
        <dbReference type="PROSITE-ProRule" id="PRU00282"/>
    </source>
</evidence>
<dbReference type="GO" id="GO:0016020">
    <property type="term" value="C:membrane"/>
    <property type="evidence" value="ECO:0007669"/>
    <property type="project" value="UniProtKB-SubCell"/>
</dbReference>
<feature type="repeat" description="Solcar" evidence="8">
    <location>
        <begin position="116"/>
        <end position="207"/>
    </location>
</feature>
<evidence type="ECO:0000256" key="3">
    <source>
        <dbReference type="ARBA" id="ARBA00022448"/>
    </source>
</evidence>
<evidence type="ECO:0000256" key="7">
    <source>
        <dbReference type="ARBA" id="ARBA00023136"/>
    </source>
</evidence>
<keyword evidence="4 8" id="KW-0812">Transmembrane</keyword>
<proteinExistence type="inferred from homology"/>
<evidence type="ECO:0000256" key="4">
    <source>
        <dbReference type="ARBA" id="ARBA00022692"/>
    </source>
</evidence>
<feature type="repeat" description="Solcar" evidence="8">
    <location>
        <begin position="21"/>
        <end position="109"/>
    </location>
</feature>
<feature type="repeat" description="Solcar" evidence="8">
    <location>
        <begin position="222"/>
        <end position="305"/>
    </location>
</feature>
<organism evidence="10 11">
    <name type="scientific">Collybiopsis confluens</name>
    <dbReference type="NCBI Taxonomy" id="2823264"/>
    <lineage>
        <taxon>Eukaryota</taxon>
        <taxon>Fungi</taxon>
        <taxon>Dikarya</taxon>
        <taxon>Basidiomycota</taxon>
        <taxon>Agaricomycotina</taxon>
        <taxon>Agaricomycetes</taxon>
        <taxon>Agaricomycetidae</taxon>
        <taxon>Agaricales</taxon>
        <taxon>Marasmiineae</taxon>
        <taxon>Omphalotaceae</taxon>
        <taxon>Collybiopsis</taxon>
    </lineage>
</organism>
<comment type="caution">
    <text evidence="10">The sequence shown here is derived from an EMBL/GenBank/DDBJ whole genome shotgun (WGS) entry which is preliminary data.</text>
</comment>
<accession>A0A8H5MG04</accession>
<dbReference type="InterPro" id="IPR018108">
    <property type="entry name" value="MCP_transmembrane"/>
</dbReference>
<keyword evidence="6" id="KW-1133">Transmembrane helix</keyword>
<evidence type="ECO:0000256" key="1">
    <source>
        <dbReference type="ARBA" id="ARBA00004141"/>
    </source>
</evidence>
<evidence type="ECO:0000256" key="5">
    <source>
        <dbReference type="ARBA" id="ARBA00022737"/>
    </source>
</evidence>
<evidence type="ECO:0000256" key="9">
    <source>
        <dbReference type="RuleBase" id="RU000488"/>
    </source>
</evidence>
<evidence type="ECO:0000256" key="6">
    <source>
        <dbReference type="ARBA" id="ARBA00022989"/>
    </source>
</evidence>
<evidence type="ECO:0000313" key="11">
    <source>
        <dbReference type="Proteomes" id="UP000518752"/>
    </source>
</evidence>
<comment type="subcellular location">
    <subcellularLocation>
        <location evidence="1">Membrane</location>
        <topology evidence="1">Multi-pass membrane protein</topology>
    </subcellularLocation>
</comment>
<name>A0A8H5MG04_9AGAR</name>
<keyword evidence="5" id="KW-0677">Repeat</keyword>
<dbReference type="InterPro" id="IPR023395">
    <property type="entry name" value="MCP_dom_sf"/>
</dbReference>
<dbReference type="PANTHER" id="PTHR45618">
    <property type="entry name" value="MITOCHONDRIAL DICARBOXYLATE CARRIER-RELATED"/>
    <property type="match status" value="1"/>
</dbReference>
<dbReference type="Proteomes" id="UP000518752">
    <property type="component" value="Unassembled WGS sequence"/>
</dbReference>